<evidence type="ECO:0000256" key="1">
    <source>
        <dbReference type="SAM" id="Phobius"/>
    </source>
</evidence>
<reference evidence="2 3" key="1">
    <citation type="submission" date="2023-02" db="EMBL/GenBank/DDBJ databases">
        <title>Streptococcus sp. Genome Sequencing and Assembly.</title>
        <authorList>
            <person name="Shore S.M."/>
            <person name="Nicholson T.L."/>
        </authorList>
    </citation>
    <scope>NUCLEOTIDE SEQUENCE [LARGE SCALE GENOMIC DNA]</scope>
    <source>
        <strain evidence="2 3">29896</strain>
    </source>
</reference>
<evidence type="ECO:0000313" key="2">
    <source>
        <dbReference type="EMBL" id="WNY46542.1"/>
    </source>
</evidence>
<evidence type="ECO:0000313" key="3">
    <source>
        <dbReference type="Proteomes" id="UP001304088"/>
    </source>
</evidence>
<keyword evidence="1" id="KW-0472">Membrane</keyword>
<proteinExistence type="predicted"/>
<organism evidence="2 3">
    <name type="scientific">Streptococcus suivaginalis</name>
    <dbReference type="NCBI Taxonomy" id="3028082"/>
    <lineage>
        <taxon>Bacteria</taxon>
        <taxon>Bacillati</taxon>
        <taxon>Bacillota</taxon>
        <taxon>Bacilli</taxon>
        <taxon>Lactobacillales</taxon>
        <taxon>Streptococcaceae</taxon>
        <taxon>Streptococcus</taxon>
    </lineage>
</organism>
<sequence>MSWLKTRTFGEQWWLGFVSCLLGMILAWLTKINYLANLGCASYAMLILAFPKMPNRTRLTVKEEKTIRLVAILALLLFLFVFRFDVS</sequence>
<dbReference type="EMBL" id="CP118733">
    <property type="protein sequence ID" value="WNY46542.1"/>
    <property type="molecule type" value="Genomic_DNA"/>
</dbReference>
<name>A0AA96VCA3_9STRE</name>
<protein>
    <submittedName>
        <fullName evidence="2">Uncharacterized protein</fullName>
    </submittedName>
</protein>
<dbReference type="KEGG" id="ssuv:PXH68_06505"/>
<feature type="transmembrane region" description="Helical" evidence="1">
    <location>
        <begin position="12"/>
        <end position="29"/>
    </location>
</feature>
<keyword evidence="1" id="KW-0812">Transmembrane</keyword>
<dbReference type="Proteomes" id="UP001304088">
    <property type="component" value="Chromosome"/>
</dbReference>
<feature type="transmembrane region" description="Helical" evidence="1">
    <location>
        <begin position="66"/>
        <end position="84"/>
    </location>
</feature>
<feature type="transmembrane region" description="Helical" evidence="1">
    <location>
        <begin position="35"/>
        <end position="54"/>
    </location>
</feature>
<dbReference type="AlphaFoldDB" id="A0AA96VCA3"/>
<dbReference type="RefSeq" id="WP_248028767.1">
    <property type="nucleotide sequence ID" value="NZ_CP118733.1"/>
</dbReference>
<accession>A0AA96VCA3</accession>
<keyword evidence="1" id="KW-1133">Transmembrane helix</keyword>
<keyword evidence="3" id="KW-1185">Reference proteome</keyword>
<gene>
    <name evidence="2" type="ORF">PXH68_06505</name>
</gene>